<protein>
    <submittedName>
        <fullName evidence="2">Alpha/beta fold hydrolase</fullName>
    </submittedName>
</protein>
<reference evidence="2 3" key="1">
    <citation type="submission" date="2019-12" db="EMBL/GenBank/DDBJ databases">
        <title>Rhizobium genotypes associated with high levels of biological nitrogen fixation by grain legumes in a temperate-maritime cropping system.</title>
        <authorList>
            <person name="Maluk M."/>
            <person name="Francesc Ferrando Molina F."/>
            <person name="Lopez Del Egido L."/>
            <person name="Lafos M."/>
            <person name="Langarica-Fuentes A."/>
            <person name="Gebre Yohannes G."/>
            <person name="Young M.W."/>
            <person name="Martin P."/>
            <person name="Gantlett R."/>
            <person name="Kenicer G."/>
            <person name="Hawes C."/>
            <person name="Begg G.S."/>
            <person name="Quilliam R.S."/>
            <person name="Squire G.R."/>
            <person name="Poole P.S."/>
            <person name="Young P.W."/>
            <person name="Iannetta P.M."/>
            <person name="James E.K."/>
        </authorList>
    </citation>
    <scope>NUCLEOTIDE SEQUENCE [LARGE SCALE GENOMIC DNA]</scope>
    <source>
        <strain evidence="2 3">JHI366</strain>
    </source>
</reference>
<accession>A0A7K3U7K5</accession>
<proteinExistence type="predicted"/>
<organism evidence="2 3">
    <name type="scientific">Rhizobium phaseoli</name>
    <dbReference type="NCBI Taxonomy" id="396"/>
    <lineage>
        <taxon>Bacteria</taxon>
        <taxon>Pseudomonadati</taxon>
        <taxon>Pseudomonadota</taxon>
        <taxon>Alphaproteobacteria</taxon>
        <taxon>Hyphomicrobiales</taxon>
        <taxon>Rhizobiaceae</taxon>
        <taxon>Rhizobium/Agrobacterium group</taxon>
        <taxon>Rhizobium</taxon>
    </lineage>
</organism>
<name>A0A7K3U7K5_9HYPH</name>
<dbReference type="PANTHER" id="PTHR43433:SF5">
    <property type="entry name" value="AB HYDROLASE-1 DOMAIN-CONTAINING PROTEIN"/>
    <property type="match status" value="1"/>
</dbReference>
<dbReference type="Pfam" id="PF00561">
    <property type="entry name" value="Abhydrolase_1"/>
    <property type="match status" value="1"/>
</dbReference>
<feature type="domain" description="AB hydrolase-1" evidence="1">
    <location>
        <begin position="41"/>
        <end position="272"/>
    </location>
</feature>
<dbReference type="SUPFAM" id="SSF53474">
    <property type="entry name" value="alpha/beta-Hydrolases"/>
    <property type="match status" value="1"/>
</dbReference>
<evidence type="ECO:0000313" key="3">
    <source>
        <dbReference type="Proteomes" id="UP000471753"/>
    </source>
</evidence>
<dbReference type="GO" id="GO:0016787">
    <property type="term" value="F:hydrolase activity"/>
    <property type="evidence" value="ECO:0007669"/>
    <property type="project" value="UniProtKB-KW"/>
</dbReference>
<dbReference type="EMBL" id="WUFT01000001">
    <property type="protein sequence ID" value="NEJ69315.1"/>
    <property type="molecule type" value="Genomic_DNA"/>
</dbReference>
<keyword evidence="2" id="KW-0378">Hydrolase</keyword>
<dbReference type="InterPro" id="IPR000073">
    <property type="entry name" value="AB_hydrolase_1"/>
</dbReference>
<sequence length="287" mass="31034">MNTTIRFLRSVTCYAEAPNLWINVGETPFVYRDLGPQGGVPVILLNHWGAVLDNFDPRIVDGLATKHHVIATDYRGIGASGGTAPVTIDEMARDTIALIRALGFRQVDLLGFSLGGFVAQDIVMKAPDLVRKLILTGTGPAGGTGIEKVGAVSWPLMVKGLLTLHDPKTYLFFTSTANGRRSANAFLDRLKERKVGRDKGPTPRAFLRQLKAIKAWGRQAPQDLGRINIPVLIAKGDSDIMVPTVNSTDMARRIPGAQLVIYEDAGHGGIFQNHADFVPKALSFLAA</sequence>
<evidence type="ECO:0000259" key="1">
    <source>
        <dbReference type="Pfam" id="PF00561"/>
    </source>
</evidence>
<dbReference type="RefSeq" id="WP_164006356.1">
    <property type="nucleotide sequence ID" value="NZ_WUFT01000001.1"/>
</dbReference>
<dbReference type="InterPro" id="IPR050471">
    <property type="entry name" value="AB_hydrolase"/>
</dbReference>
<dbReference type="PANTHER" id="PTHR43433">
    <property type="entry name" value="HYDROLASE, ALPHA/BETA FOLD FAMILY PROTEIN"/>
    <property type="match status" value="1"/>
</dbReference>
<gene>
    <name evidence="2" type="ORF">GR197_01985</name>
</gene>
<comment type="caution">
    <text evidence="2">The sequence shown here is derived from an EMBL/GenBank/DDBJ whole genome shotgun (WGS) entry which is preliminary data.</text>
</comment>
<dbReference type="PRINTS" id="PR00111">
    <property type="entry name" value="ABHYDROLASE"/>
</dbReference>
<evidence type="ECO:0000313" key="2">
    <source>
        <dbReference type="EMBL" id="NEJ69315.1"/>
    </source>
</evidence>
<dbReference type="AlphaFoldDB" id="A0A7K3U7K5"/>
<dbReference type="InterPro" id="IPR029058">
    <property type="entry name" value="AB_hydrolase_fold"/>
</dbReference>
<dbReference type="Proteomes" id="UP000471753">
    <property type="component" value="Unassembled WGS sequence"/>
</dbReference>
<dbReference type="Gene3D" id="3.40.50.1820">
    <property type="entry name" value="alpha/beta hydrolase"/>
    <property type="match status" value="1"/>
</dbReference>